<keyword evidence="2" id="KW-0805">Transcription regulation</keyword>
<evidence type="ECO:0000259" key="5">
    <source>
        <dbReference type="PROSITE" id="PS50931"/>
    </source>
</evidence>
<accession>A0A9X1K066</accession>
<dbReference type="EMBL" id="JAHXDN010000006">
    <property type="protein sequence ID" value="MBW4709965.1"/>
    <property type="molecule type" value="Genomic_DNA"/>
</dbReference>
<evidence type="ECO:0000256" key="4">
    <source>
        <dbReference type="ARBA" id="ARBA00023163"/>
    </source>
</evidence>
<dbReference type="Pfam" id="PF00126">
    <property type="entry name" value="HTH_1"/>
    <property type="match status" value="1"/>
</dbReference>
<comment type="caution">
    <text evidence="6">The sequence shown here is derived from an EMBL/GenBank/DDBJ whole genome shotgun (WGS) entry which is preliminary data.</text>
</comment>
<comment type="similarity">
    <text evidence="1">Belongs to the LysR transcriptional regulatory family.</text>
</comment>
<name>A0A9X1K066_9RHOB</name>
<dbReference type="FunFam" id="1.10.10.10:FF:000038">
    <property type="entry name" value="Glycine cleavage system transcriptional activator"/>
    <property type="match status" value="1"/>
</dbReference>
<dbReference type="InterPro" id="IPR005119">
    <property type="entry name" value="LysR_subst-bd"/>
</dbReference>
<dbReference type="InterPro" id="IPR000847">
    <property type="entry name" value="LysR_HTH_N"/>
</dbReference>
<keyword evidence="3" id="KW-0238">DNA-binding</keyword>
<evidence type="ECO:0000256" key="1">
    <source>
        <dbReference type="ARBA" id="ARBA00009437"/>
    </source>
</evidence>
<dbReference type="GO" id="GO:0043565">
    <property type="term" value="F:sequence-specific DNA binding"/>
    <property type="evidence" value="ECO:0007669"/>
    <property type="project" value="TreeGrafter"/>
</dbReference>
<dbReference type="PROSITE" id="PS50931">
    <property type="entry name" value="HTH_LYSR"/>
    <property type="match status" value="1"/>
</dbReference>
<dbReference type="Proteomes" id="UP001138661">
    <property type="component" value="Unassembled WGS sequence"/>
</dbReference>
<dbReference type="GO" id="GO:0006351">
    <property type="term" value="P:DNA-templated transcription"/>
    <property type="evidence" value="ECO:0007669"/>
    <property type="project" value="TreeGrafter"/>
</dbReference>
<dbReference type="GO" id="GO:0003700">
    <property type="term" value="F:DNA-binding transcription factor activity"/>
    <property type="evidence" value="ECO:0007669"/>
    <property type="project" value="InterPro"/>
</dbReference>
<sequence>MSLPPLTWFRAFDAAARHLSFTLAAEELGFTQSAISQHVRSLEDRLGTQLFVRRHRALMLTDAGRLLVPDVAAAMGRLTQATERFQPTLTKPKLTIATSASVAQWIIAPRLASFHKRYPDSALQIVTTVWPDDFSATNADIEIRFGSKDVVGQGAELLTPSRLHVVASPSLAERLGDPVDWSALQSMPLIQPIGLSTGWADVARRAPGGQPPLEASILVDTHGLAVDLAVSGAGVALTHTLISQTALCENRLHCVPLDPCTAEEGYYLARKATSFPREQDAFVAWFHDSLALLQAA</sequence>
<dbReference type="Pfam" id="PF03466">
    <property type="entry name" value="LysR_substrate"/>
    <property type="match status" value="1"/>
</dbReference>
<proteinExistence type="inferred from homology"/>
<evidence type="ECO:0000256" key="3">
    <source>
        <dbReference type="ARBA" id="ARBA00023125"/>
    </source>
</evidence>
<feature type="domain" description="HTH lysR-type" evidence="5">
    <location>
        <begin position="4"/>
        <end position="61"/>
    </location>
</feature>
<dbReference type="InterPro" id="IPR058163">
    <property type="entry name" value="LysR-type_TF_proteobact-type"/>
</dbReference>
<evidence type="ECO:0000256" key="2">
    <source>
        <dbReference type="ARBA" id="ARBA00023015"/>
    </source>
</evidence>
<gene>
    <name evidence="6" type="ORF">KX928_19450</name>
</gene>
<dbReference type="PANTHER" id="PTHR30537:SF74">
    <property type="entry name" value="HTH-TYPE TRANSCRIPTIONAL REGULATOR TRPI"/>
    <property type="match status" value="1"/>
</dbReference>
<dbReference type="RefSeq" id="WP_219506054.1">
    <property type="nucleotide sequence ID" value="NZ_JAHXDN010000006.1"/>
</dbReference>
<keyword evidence="4" id="KW-0804">Transcription</keyword>
<dbReference type="PANTHER" id="PTHR30537">
    <property type="entry name" value="HTH-TYPE TRANSCRIPTIONAL REGULATOR"/>
    <property type="match status" value="1"/>
</dbReference>
<evidence type="ECO:0000313" key="7">
    <source>
        <dbReference type="Proteomes" id="UP001138661"/>
    </source>
</evidence>
<keyword evidence="7" id="KW-1185">Reference proteome</keyword>
<evidence type="ECO:0000313" key="6">
    <source>
        <dbReference type="EMBL" id="MBW4709965.1"/>
    </source>
</evidence>
<protein>
    <submittedName>
        <fullName evidence="6">LysR family transcriptional regulator</fullName>
    </submittedName>
</protein>
<dbReference type="AlphaFoldDB" id="A0A9X1K066"/>
<organism evidence="6 7">
    <name type="scientific">Roseobacter insulae</name>
    <dbReference type="NCBI Taxonomy" id="2859783"/>
    <lineage>
        <taxon>Bacteria</taxon>
        <taxon>Pseudomonadati</taxon>
        <taxon>Pseudomonadota</taxon>
        <taxon>Alphaproteobacteria</taxon>
        <taxon>Rhodobacterales</taxon>
        <taxon>Roseobacteraceae</taxon>
        <taxon>Roseobacter</taxon>
    </lineage>
</organism>
<reference evidence="6" key="1">
    <citation type="submission" date="2021-07" db="EMBL/GenBank/DDBJ databases">
        <title>Roseobacter insulae sp. nov., isolated from a tidal flat.</title>
        <authorList>
            <person name="Park S."/>
            <person name="Yoon J.-H."/>
        </authorList>
    </citation>
    <scope>NUCLEOTIDE SEQUENCE</scope>
    <source>
        <strain evidence="6">YSTF-M11</strain>
    </source>
</reference>